<dbReference type="AlphaFoldDB" id="L1IGT8"/>
<feature type="compositionally biased region" description="Low complexity" evidence="1">
    <location>
        <begin position="189"/>
        <end position="198"/>
    </location>
</feature>
<dbReference type="PaxDb" id="55529-EKX35050"/>
<feature type="region of interest" description="Disordered" evidence="1">
    <location>
        <begin position="1"/>
        <end position="34"/>
    </location>
</feature>
<gene>
    <name evidence="2" type="ORF">GUITHDRAFT_118801</name>
</gene>
<evidence type="ECO:0000256" key="1">
    <source>
        <dbReference type="SAM" id="MobiDB-lite"/>
    </source>
</evidence>
<dbReference type="HOGENOM" id="CLU_1263620_0_0_1"/>
<reference evidence="4" key="2">
    <citation type="submission" date="2012-11" db="EMBL/GenBank/DDBJ databases">
        <authorList>
            <person name="Kuo A."/>
            <person name="Curtis B.A."/>
            <person name="Tanifuji G."/>
            <person name="Burki F."/>
            <person name="Gruber A."/>
            <person name="Irimia M."/>
            <person name="Maruyama S."/>
            <person name="Arias M.C."/>
            <person name="Ball S.G."/>
            <person name="Gile G.H."/>
            <person name="Hirakawa Y."/>
            <person name="Hopkins J.F."/>
            <person name="Rensing S.A."/>
            <person name="Schmutz J."/>
            <person name="Symeonidi A."/>
            <person name="Elias M."/>
            <person name="Eveleigh R.J."/>
            <person name="Herman E.K."/>
            <person name="Klute M.J."/>
            <person name="Nakayama T."/>
            <person name="Obornik M."/>
            <person name="Reyes-Prieto A."/>
            <person name="Armbrust E.V."/>
            <person name="Aves S.J."/>
            <person name="Beiko R.G."/>
            <person name="Coutinho P."/>
            <person name="Dacks J.B."/>
            <person name="Durnford D.G."/>
            <person name="Fast N.M."/>
            <person name="Green B.R."/>
            <person name="Grisdale C."/>
            <person name="Hempe F."/>
            <person name="Henrissat B."/>
            <person name="Hoppner M.P."/>
            <person name="Ishida K.-I."/>
            <person name="Kim E."/>
            <person name="Koreny L."/>
            <person name="Kroth P.G."/>
            <person name="Liu Y."/>
            <person name="Malik S.-B."/>
            <person name="Maier U.G."/>
            <person name="McRose D."/>
            <person name="Mock T."/>
            <person name="Neilson J.A."/>
            <person name="Onodera N.T."/>
            <person name="Poole A.M."/>
            <person name="Pritham E.J."/>
            <person name="Richards T.A."/>
            <person name="Rocap G."/>
            <person name="Roy S.W."/>
            <person name="Sarai C."/>
            <person name="Schaack S."/>
            <person name="Shirato S."/>
            <person name="Slamovits C.H."/>
            <person name="Spencer D.F."/>
            <person name="Suzuki S."/>
            <person name="Worden A.Z."/>
            <person name="Zauner S."/>
            <person name="Barry K."/>
            <person name="Bell C."/>
            <person name="Bharti A.K."/>
            <person name="Crow J.A."/>
            <person name="Grimwood J."/>
            <person name="Kramer R."/>
            <person name="Lindquist E."/>
            <person name="Lucas S."/>
            <person name="Salamov A."/>
            <person name="McFadden G.I."/>
            <person name="Lane C.E."/>
            <person name="Keeling P.J."/>
            <person name="Gray M.W."/>
            <person name="Grigoriev I.V."/>
            <person name="Archibald J.M."/>
        </authorList>
    </citation>
    <scope>NUCLEOTIDE SEQUENCE</scope>
    <source>
        <strain evidence="4">CCMP2712</strain>
    </source>
</reference>
<accession>L1IGT8</accession>
<reference evidence="2 4" key="1">
    <citation type="journal article" date="2012" name="Nature">
        <title>Algal genomes reveal evolutionary mosaicism and the fate of nucleomorphs.</title>
        <authorList>
            <consortium name="DOE Joint Genome Institute"/>
            <person name="Curtis B.A."/>
            <person name="Tanifuji G."/>
            <person name="Burki F."/>
            <person name="Gruber A."/>
            <person name="Irimia M."/>
            <person name="Maruyama S."/>
            <person name="Arias M.C."/>
            <person name="Ball S.G."/>
            <person name="Gile G.H."/>
            <person name="Hirakawa Y."/>
            <person name="Hopkins J.F."/>
            <person name="Kuo A."/>
            <person name="Rensing S.A."/>
            <person name="Schmutz J."/>
            <person name="Symeonidi A."/>
            <person name="Elias M."/>
            <person name="Eveleigh R.J."/>
            <person name="Herman E.K."/>
            <person name="Klute M.J."/>
            <person name="Nakayama T."/>
            <person name="Obornik M."/>
            <person name="Reyes-Prieto A."/>
            <person name="Armbrust E.V."/>
            <person name="Aves S.J."/>
            <person name="Beiko R.G."/>
            <person name="Coutinho P."/>
            <person name="Dacks J.B."/>
            <person name="Durnford D.G."/>
            <person name="Fast N.M."/>
            <person name="Green B.R."/>
            <person name="Grisdale C.J."/>
            <person name="Hempel F."/>
            <person name="Henrissat B."/>
            <person name="Hoppner M.P."/>
            <person name="Ishida K."/>
            <person name="Kim E."/>
            <person name="Koreny L."/>
            <person name="Kroth P.G."/>
            <person name="Liu Y."/>
            <person name="Malik S.B."/>
            <person name="Maier U.G."/>
            <person name="McRose D."/>
            <person name="Mock T."/>
            <person name="Neilson J.A."/>
            <person name="Onodera N.T."/>
            <person name="Poole A.M."/>
            <person name="Pritham E.J."/>
            <person name="Richards T.A."/>
            <person name="Rocap G."/>
            <person name="Roy S.W."/>
            <person name="Sarai C."/>
            <person name="Schaack S."/>
            <person name="Shirato S."/>
            <person name="Slamovits C.H."/>
            <person name="Spencer D.F."/>
            <person name="Suzuki S."/>
            <person name="Worden A.Z."/>
            <person name="Zauner S."/>
            <person name="Barry K."/>
            <person name="Bell C."/>
            <person name="Bharti A.K."/>
            <person name="Crow J.A."/>
            <person name="Grimwood J."/>
            <person name="Kramer R."/>
            <person name="Lindquist E."/>
            <person name="Lucas S."/>
            <person name="Salamov A."/>
            <person name="McFadden G.I."/>
            <person name="Lane C.E."/>
            <person name="Keeling P.J."/>
            <person name="Gray M.W."/>
            <person name="Grigoriev I.V."/>
            <person name="Archibald J.M."/>
        </authorList>
    </citation>
    <scope>NUCLEOTIDE SEQUENCE</scope>
    <source>
        <strain evidence="2 4">CCMP2712</strain>
    </source>
</reference>
<protein>
    <submittedName>
        <fullName evidence="2 3">Uncharacterized protein</fullName>
    </submittedName>
</protein>
<evidence type="ECO:0000313" key="3">
    <source>
        <dbReference type="EnsemblProtists" id="EKX35050"/>
    </source>
</evidence>
<feature type="compositionally biased region" description="Low complexity" evidence="1">
    <location>
        <begin position="21"/>
        <end position="32"/>
    </location>
</feature>
<dbReference type="RefSeq" id="XP_005822030.1">
    <property type="nucleotide sequence ID" value="XM_005821973.1"/>
</dbReference>
<dbReference type="Proteomes" id="UP000011087">
    <property type="component" value="Unassembled WGS sequence"/>
</dbReference>
<dbReference type="EMBL" id="JH993098">
    <property type="protein sequence ID" value="EKX35050.1"/>
    <property type="molecule type" value="Genomic_DNA"/>
</dbReference>
<evidence type="ECO:0000313" key="4">
    <source>
        <dbReference type="Proteomes" id="UP000011087"/>
    </source>
</evidence>
<feature type="region of interest" description="Disordered" evidence="1">
    <location>
        <begin position="148"/>
        <end position="198"/>
    </location>
</feature>
<organism evidence="2">
    <name type="scientific">Guillardia theta (strain CCMP2712)</name>
    <name type="common">Cryptophyte</name>
    <dbReference type="NCBI Taxonomy" id="905079"/>
    <lineage>
        <taxon>Eukaryota</taxon>
        <taxon>Cryptophyceae</taxon>
        <taxon>Pyrenomonadales</taxon>
        <taxon>Geminigeraceae</taxon>
        <taxon>Guillardia</taxon>
    </lineage>
</organism>
<dbReference type="KEGG" id="gtt:GUITHDRAFT_118801"/>
<evidence type="ECO:0000313" key="2">
    <source>
        <dbReference type="EMBL" id="EKX35050.1"/>
    </source>
</evidence>
<keyword evidence="4" id="KW-1185">Reference proteome</keyword>
<sequence>MRELGSKGASDGMAADQTPNLSPSSSPSSLSPITAKTLFHEASSHYNPFDDSDLEGSTLAREAATEEQAGTEDLYAKCLDETVLFSSPSIEEEGSDAIMQRCVKLPLPKRAVVCAVINHAFQHKWPHKKVVKVLAKITPQVISDMWNSAENSSGSGLFPDQPPEPTAQGEEEEAAGEHSTDGWIVKPVSSSIDSDSIGGHLCERLKGDLSEDDENVIRS</sequence>
<dbReference type="EnsemblProtists" id="EKX35050">
    <property type="protein sequence ID" value="EKX35050"/>
    <property type="gene ID" value="GUITHDRAFT_118801"/>
</dbReference>
<reference evidence="3" key="3">
    <citation type="submission" date="2015-06" db="UniProtKB">
        <authorList>
            <consortium name="EnsemblProtists"/>
        </authorList>
    </citation>
    <scope>IDENTIFICATION</scope>
</reference>
<name>L1IGT8_GUITC</name>
<proteinExistence type="predicted"/>
<dbReference type="GeneID" id="17291789"/>